<feature type="region of interest" description="Disordered" evidence="1">
    <location>
        <begin position="122"/>
        <end position="356"/>
    </location>
</feature>
<feature type="compositionally biased region" description="Basic and acidic residues" evidence="1">
    <location>
        <begin position="321"/>
        <end position="335"/>
    </location>
</feature>
<evidence type="ECO:0000256" key="1">
    <source>
        <dbReference type="SAM" id="MobiDB-lite"/>
    </source>
</evidence>
<sequence length="356" mass="39503">MPRWGRPPGAQLRRQTRRRAAPWADGDARIEEIDSEEEYLLQDGRGLYARQLAGMDIDGNPGWRRRMPEYDEFSDEDGSVDGLDYDLHDDEDSTVAYAVHLAMKDKEDLLVEDALGRIRHAQMSGQKNVRLSKRELEALERKRVQASGRRDSERRKPTSKASRSSSTPGAQRRGSSIAQSGQAPYQLADSSWARGSGCQSRRPQQSGSSLSSSSPRTTIRYSKHYTTMPQQASLRGTPFARPLPDDSNRVSPYQPLHGTQPSVDPLRGSSRRLLSYLSGYQSGSSRPNSARSSFVPRSAPSKSGAEGLQYNDGGEEGGSGDSDRVHLVDGVERKVPASPSSRITTDKESRRLRTRR</sequence>
<dbReference type="Proteomes" id="UP000326565">
    <property type="component" value="Unassembled WGS sequence"/>
</dbReference>
<dbReference type="EMBL" id="ML732310">
    <property type="protein sequence ID" value="KAB8070217.1"/>
    <property type="molecule type" value="Genomic_DNA"/>
</dbReference>
<feature type="compositionally biased region" description="Basic and acidic residues" evidence="1">
    <location>
        <begin position="344"/>
        <end position="356"/>
    </location>
</feature>
<dbReference type="OrthoDB" id="63113at2759"/>
<feature type="compositionally biased region" description="Polar residues" evidence="1">
    <location>
        <begin position="159"/>
        <end position="183"/>
    </location>
</feature>
<dbReference type="AlphaFoldDB" id="A0A5N5WR50"/>
<gene>
    <name evidence="2" type="ORF">BDV29DRAFT_37440</name>
</gene>
<evidence type="ECO:0000313" key="3">
    <source>
        <dbReference type="Proteomes" id="UP000326565"/>
    </source>
</evidence>
<feature type="compositionally biased region" description="Low complexity" evidence="1">
    <location>
        <begin position="266"/>
        <end position="293"/>
    </location>
</feature>
<feature type="compositionally biased region" description="Low complexity" evidence="1">
    <location>
        <begin position="194"/>
        <end position="214"/>
    </location>
</feature>
<proteinExistence type="predicted"/>
<feature type="region of interest" description="Disordered" evidence="1">
    <location>
        <begin position="1"/>
        <end position="24"/>
    </location>
</feature>
<feature type="compositionally biased region" description="Polar residues" evidence="1">
    <location>
        <begin position="215"/>
        <end position="234"/>
    </location>
</feature>
<name>A0A5N5WR50_9EURO</name>
<feature type="compositionally biased region" description="Basic and acidic residues" evidence="1">
    <location>
        <begin position="132"/>
        <end position="156"/>
    </location>
</feature>
<reference evidence="2 3" key="1">
    <citation type="submission" date="2019-04" db="EMBL/GenBank/DDBJ databases">
        <title>Friends and foes A comparative genomics study of 23 Aspergillus species from section Flavi.</title>
        <authorList>
            <consortium name="DOE Joint Genome Institute"/>
            <person name="Kjaerbolling I."/>
            <person name="Vesth T."/>
            <person name="Frisvad J.C."/>
            <person name="Nybo J.L."/>
            <person name="Theobald S."/>
            <person name="Kildgaard S."/>
            <person name="Isbrandt T."/>
            <person name="Kuo A."/>
            <person name="Sato A."/>
            <person name="Lyhne E.K."/>
            <person name="Kogle M.E."/>
            <person name="Wiebenga A."/>
            <person name="Kun R.S."/>
            <person name="Lubbers R.J."/>
            <person name="Makela M.R."/>
            <person name="Barry K."/>
            <person name="Chovatia M."/>
            <person name="Clum A."/>
            <person name="Daum C."/>
            <person name="Haridas S."/>
            <person name="He G."/>
            <person name="LaButti K."/>
            <person name="Lipzen A."/>
            <person name="Mondo S."/>
            <person name="Riley R."/>
            <person name="Salamov A."/>
            <person name="Simmons B.A."/>
            <person name="Magnuson J.K."/>
            <person name="Henrissat B."/>
            <person name="Mortensen U.H."/>
            <person name="Larsen T.O."/>
            <person name="Devries R.P."/>
            <person name="Grigoriev I.V."/>
            <person name="Machida M."/>
            <person name="Baker S.E."/>
            <person name="Andersen M.R."/>
        </authorList>
    </citation>
    <scope>NUCLEOTIDE SEQUENCE [LARGE SCALE GENOMIC DNA]</scope>
    <source>
        <strain evidence="2 3">CBS 151.66</strain>
    </source>
</reference>
<accession>A0A5N5WR50</accession>
<keyword evidence="3" id="KW-1185">Reference proteome</keyword>
<evidence type="ECO:0008006" key="4">
    <source>
        <dbReference type="Google" id="ProtNLM"/>
    </source>
</evidence>
<evidence type="ECO:0000313" key="2">
    <source>
        <dbReference type="EMBL" id="KAB8070217.1"/>
    </source>
</evidence>
<protein>
    <recommendedName>
        <fullName evidence="4">Prenylated rab acceptor 1</fullName>
    </recommendedName>
</protein>
<organism evidence="2 3">
    <name type="scientific">Aspergillus leporis</name>
    <dbReference type="NCBI Taxonomy" id="41062"/>
    <lineage>
        <taxon>Eukaryota</taxon>
        <taxon>Fungi</taxon>
        <taxon>Dikarya</taxon>
        <taxon>Ascomycota</taxon>
        <taxon>Pezizomycotina</taxon>
        <taxon>Eurotiomycetes</taxon>
        <taxon>Eurotiomycetidae</taxon>
        <taxon>Eurotiales</taxon>
        <taxon>Aspergillaceae</taxon>
        <taxon>Aspergillus</taxon>
        <taxon>Aspergillus subgen. Circumdati</taxon>
    </lineage>
</organism>